<organism evidence="2 3">
    <name type="scientific">Floridaenema aerugineum BLCC-F46</name>
    <dbReference type="NCBI Taxonomy" id="3153654"/>
    <lineage>
        <taxon>Bacteria</taxon>
        <taxon>Bacillati</taxon>
        <taxon>Cyanobacteriota</taxon>
        <taxon>Cyanophyceae</taxon>
        <taxon>Oscillatoriophycideae</taxon>
        <taxon>Aerosakkonematales</taxon>
        <taxon>Aerosakkonemataceae</taxon>
        <taxon>Floridanema</taxon>
        <taxon>Floridanema aerugineum</taxon>
    </lineage>
</organism>
<evidence type="ECO:0000313" key="2">
    <source>
        <dbReference type="EMBL" id="MFB2879339.1"/>
    </source>
</evidence>
<feature type="chain" id="PRO_5047144531" evidence="1">
    <location>
        <begin position="24"/>
        <end position="244"/>
    </location>
</feature>
<proteinExistence type="predicted"/>
<gene>
    <name evidence="2" type="ORF">ACE1CC_21000</name>
</gene>
<name>A0ABV4X971_9CYAN</name>
<evidence type="ECO:0000313" key="3">
    <source>
        <dbReference type="Proteomes" id="UP001576774"/>
    </source>
</evidence>
<keyword evidence="3" id="KW-1185">Reference proteome</keyword>
<sequence>MKNFSIKAAIICLTLCYPSVARAQSNHSIKATQPAIITITPDEGSGLTQAARTIEVWSGRATAIDFSLVNEQIIQVFLADPSRFTYATDTPLDKGKATTLFLRQILPLKFPNLTTARETNLFIKTKTTDGNVRLYTFNIRPGTATPVYHGLSVANVTSSPNGKEPVLQVGFSRQATLDDIERGLQIAIARGYSTTSDPIVYKVRDFLARARNTNYQSLVELAQTVKIPLPVLTQLGSLGIGNVQ</sequence>
<reference evidence="2 3" key="1">
    <citation type="submission" date="2024-09" db="EMBL/GenBank/DDBJ databases">
        <title>Floridaenema gen nov. (Aerosakkonemataceae, Aerosakkonematales ord. nov., Cyanobacteria) from benthic tropical and subtropical fresh waters, with the description of four new species.</title>
        <authorList>
            <person name="Moretto J.A."/>
            <person name="Berthold D.E."/>
            <person name="Lefler F.W."/>
            <person name="Huang I.-S."/>
            <person name="Laughinghouse H. IV."/>
        </authorList>
    </citation>
    <scope>NUCLEOTIDE SEQUENCE [LARGE SCALE GENOMIC DNA]</scope>
    <source>
        <strain evidence="2 3">BLCC-F46</strain>
    </source>
</reference>
<dbReference type="Proteomes" id="UP001576774">
    <property type="component" value="Unassembled WGS sequence"/>
</dbReference>
<protein>
    <submittedName>
        <fullName evidence="2">Uncharacterized protein</fullName>
    </submittedName>
</protein>
<feature type="signal peptide" evidence="1">
    <location>
        <begin position="1"/>
        <end position="23"/>
    </location>
</feature>
<dbReference type="RefSeq" id="WP_413272384.1">
    <property type="nucleotide sequence ID" value="NZ_JBHFNQ010000163.1"/>
</dbReference>
<keyword evidence="1" id="KW-0732">Signal</keyword>
<dbReference type="EMBL" id="JBHFNQ010000163">
    <property type="protein sequence ID" value="MFB2879339.1"/>
    <property type="molecule type" value="Genomic_DNA"/>
</dbReference>
<comment type="caution">
    <text evidence="2">The sequence shown here is derived from an EMBL/GenBank/DDBJ whole genome shotgun (WGS) entry which is preliminary data.</text>
</comment>
<evidence type="ECO:0000256" key="1">
    <source>
        <dbReference type="SAM" id="SignalP"/>
    </source>
</evidence>
<accession>A0ABV4X971</accession>